<dbReference type="GO" id="GO:0000160">
    <property type="term" value="P:phosphorelay signal transduction system"/>
    <property type="evidence" value="ECO:0007669"/>
    <property type="project" value="InterPro"/>
</dbReference>
<dbReference type="CDD" id="cd17538">
    <property type="entry name" value="REC_D1_PleD-like"/>
    <property type="match status" value="1"/>
</dbReference>
<dbReference type="PANTHER" id="PTHR45228">
    <property type="entry name" value="CYCLIC DI-GMP PHOSPHODIESTERASE TM_0186-RELATED"/>
    <property type="match status" value="1"/>
</dbReference>
<dbReference type="PROSITE" id="PS51832">
    <property type="entry name" value="HD_GYP"/>
    <property type="match status" value="1"/>
</dbReference>
<dbReference type="Pfam" id="PF00072">
    <property type="entry name" value="Response_reg"/>
    <property type="match status" value="1"/>
</dbReference>
<dbReference type="NCBIfam" id="TIGR00277">
    <property type="entry name" value="HDIG"/>
    <property type="match status" value="1"/>
</dbReference>
<accession>H1XRW7</accession>
<dbReference type="Pfam" id="PF13487">
    <property type="entry name" value="HD_5"/>
    <property type="match status" value="1"/>
</dbReference>
<protein>
    <submittedName>
        <fullName evidence="4">Putative two-component system response regulator</fullName>
    </submittedName>
    <submittedName>
        <fullName evidence="5">Response regulator receiver modulated metal dependent phosphohydrolase</fullName>
    </submittedName>
</protein>
<dbReference type="PANTHER" id="PTHR45228:SF1">
    <property type="entry name" value="CYCLIC DI-GMP PHOSPHODIESTERASE TM_0186"/>
    <property type="match status" value="1"/>
</dbReference>
<evidence type="ECO:0000313" key="6">
    <source>
        <dbReference type="Proteomes" id="UP000004671"/>
    </source>
</evidence>
<dbReference type="Proteomes" id="UP000183868">
    <property type="component" value="Chromosome"/>
</dbReference>
<proteinExistence type="predicted"/>
<dbReference type="InterPro" id="IPR001789">
    <property type="entry name" value="Sig_transdc_resp-reg_receiver"/>
</dbReference>
<dbReference type="PROSITE" id="PS50110">
    <property type="entry name" value="RESPONSE_REGULATORY"/>
    <property type="match status" value="1"/>
</dbReference>
<dbReference type="Proteomes" id="UP000004671">
    <property type="component" value="Chromosome"/>
</dbReference>
<dbReference type="HOGENOM" id="CLU_000445_92_10_0"/>
<dbReference type="PaxDb" id="880073-Calab_2853"/>
<feature type="domain" description="Response regulatory" evidence="2">
    <location>
        <begin position="6"/>
        <end position="122"/>
    </location>
</feature>
<evidence type="ECO:0000313" key="7">
    <source>
        <dbReference type="Proteomes" id="UP000183868"/>
    </source>
</evidence>
<dbReference type="InterPro" id="IPR037522">
    <property type="entry name" value="HD_GYP_dom"/>
</dbReference>
<dbReference type="AlphaFoldDB" id="H1XRW7"/>
<dbReference type="InterPro" id="IPR011006">
    <property type="entry name" value="CheY-like_superfamily"/>
</dbReference>
<dbReference type="CDD" id="cd00077">
    <property type="entry name" value="HDc"/>
    <property type="match status" value="1"/>
</dbReference>
<dbReference type="Gene3D" id="3.40.50.2300">
    <property type="match status" value="1"/>
</dbReference>
<organism evidence="5 6">
    <name type="scientific">Caldithrix abyssi DSM 13497</name>
    <dbReference type="NCBI Taxonomy" id="880073"/>
    <lineage>
        <taxon>Bacteria</taxon>
        <taxon>Pseudomonadati</taxon>
        <taxon>Calditrichota</taxon>
        <taxon>Calditrichia</taxon>
        <taxon>Calditrichales</taxon>
        <taxon>Calditrichaceae</taxon>
        <taxon>Caldithrix</taxon>
    </lineage>
</organism>
<dbReference type="SUPFAM" id="SSF52172">
    <property type="entry name" value="CheY-like"/>
    <property type="match status" value="1"/>
</dbReference>
<dbReference type="InterPro" id="IPR006675">
    <property type="entry name" value="HDIG_dom"/>
</dbReference>
<keyword evidence="1" id="KW-0597">Phosphoprotein</keyword>
<dbReference type="SMART" id="SM00471">
    <property type="entry name" value="HDc"/>
    <property type="match status" value="1"/>
</dbReference>
<evidence type="ECO:0000313" key="5">
    <source>
        <dbReference type="EMBL" id="EHO42460.1"/>
    </source>
</evidence>
<feature type="modified residue" description="4-aspartylphosphate" evidence="1">
    <location>
        <position position="55"/>
    </location>
</feature>
<dbReference type="EMBL" id="CP018099">
    <property type="protein sequence ID" value="APF18454.1"/>
    <property type="molecule type" value="Genomic_DNA"/>
</dbReference>
<name>H1XRW7_CALAY</name>
<dbReference type="InterPro" id="IPR052020">
    <property type="entry name" value="Cyclic_di-GMP/3'3'-cGAMP_PDE"/>
</dbReference>
<gene>
    <name evidence="4" type="ORF">Cabys_1705</name>
    <name evidence="5" type="ORF">Calab_2853</name>
</gene>
<evidence type="ECO:0000259" key="3">
    <source>
        <dbReference type="PROSITE" id="PS51832"/>
    </source>
</evidence>
<dbReference type="OrthoDB" id="9804747at2"/>
<reference evidence="4 7" key="2">
    <citation type="submission" date="2016-11" db="EMBL/GenBank/DDBJ databases">
        <title>Genomic analysis of Caldithrix abyssi and proposal of a novel bacterial phylum Caldithrichaeota.</title>
        <authorList>
            <person name="Kublanov I."/>
            <person name="Sigalova O."/>
            <person name="Gavrilov S."/>
            <person name="Lebedinsky A."/>
            <person name="Ivanova N."/>
            <person name="Daum C."/>
            <person name="Reddy T."/>
            <person name="Klenk H.P."/>
            <person name="Goker M."/>
            <person name="Reva O."/>
            <person name="Miroshnichenko M."/>
            <person name="Kyprides N."/>
            <person name="Woyke T."/>
            <person name="Gelfand M."/>
        </authorList>
    </citation>
    <scope>NUCLEOTIDE SEQUENCE [LARGE SCALE GENOMIC DNA]</scope>
    <source>
        <strain evidence="4 7">LF13</strain>
    </source>
</reference>
<dbReference type="Gene3D" id="1.10.3210.10">
    <property type="entry name" value="Hypothetical protein af1432"/>
    <property type="match status" value="1"/>
</dbReference>
<dbReference type="InterPro" id="IPR003607">
    <property type="entry name" value="HD/PDEase_dom"/>
</dbReference>
<dbReference type="EMBL" id="CM001402">
    <property type="protein sequence ID" value="EHO42460.1"/>
    <property type="molecule type" value="Genomic_DNA"/>
</dbReference>
<sequence length="328" mass="36858">MADGTKILIVDDQPDNIETIKDILSGSQYALFSATNGKEALEVFKQINPDLVLLDAMMPVMDGFQVARVIKNNPQTQLTPIIMITALDSMQDRVKGLEAGVDDFISRPFNIFELKARIKNLLRLKEAVDDLENAEQVIFSLAKTVEAKDKYTEGHCNRLADLAQTMGRQLNLSEHDLKVLKRGGILHDIGKIAIRDAVLLKPGKLTPEEFEIIKEHPKIGVQICAPLKTLKPVLPVILYHHERYNGSGYPEGLKGEEIPLLARIIGLVDCFDSLTTKRPYRGALSITEALEICEKETAEGLWDPKLFSLFKKIITDPSKNHEILKWYY</sequence>
<evidence type="ECO:0000259" key="2">
    <source>
        <dbReference type="PROSITE" id="PS50110"/>
    </source>
</evidence>
<feature type="domain" description="HD-GYP" evidence="3">
    <location>
        <begin position="130"/>
        <end position="326"/>
    </location>
</feature>
<dbReference type="SUPFAM" id="SSF109604">
    <property type="entry name" value="HD-domain/PDEase-like"/>
    <property type="match status" value="1"/>
</dbReference>
<dbReference type="RefSeq" id="WP_006929801.1">
    <property type="nucleotide sequence ID" value="NZ_CM001402.1"/>
</dbReference>
<dbReference type="KEGG" id="caby:Cabys_1705"/>
<keyword evidence="5" id="KW-0378">Hydrolase</keyword>
<dbReference type="GO" id="GO:0016787">
    <property type="term" value="F:hydrolase activity"/>
    <property type="evidence" value="ECO:0007669"/>
    <property type="project" value="UniProtKB-KW"/>
</dbReference>
<dbReference type="STRING" id="880073.Cabys_1705"/>
<keyword evidence="6" id="KW-1185">Reference proteome</keyword>
<dbReference type="InParanoid" id="H1XRW7"/>
<evidence type="ECO:0000313" key="4">
    <source>
        <dbReference type="EMBL" id="APF18454.1"/>
    </source>
</evidence>
<evidence type="ECO:0000256" key="1">
    <source>
        <dbReference type="PROSITE-ProRule" id="PRU00169"/>
    </source>
</evidence>
<dbReference type="eggNOG" id="COG3437">
    <property type="taxonomic scope" value="Bacteria"/>
</dbReference>
<dbReference type="SMART" id="SM00448">
    <property type="entry name" value="REC"/>
    <property type="match status" value="1"/>
</dbReference>
<reference evidence="5 6" key="1">
    <citation type="submission" date="2011-09" db="EMBL/GenBank/DDBJ databases">
        <title>The permanent draft genome of Caldithrix abyssi DSM 13497.</title>
        <authorList>
            <consortium name="US DOE Joint Genome Institute (JGI-PGF)"/>
            <person name="Lucas S."/>
            <person name="Han J."/>
            <person name="Lapidus A."/>
            <person name="Bruce D."/>
            <person name="Goodwin L."/>
            <person name="Pitluck S."/>
            <person name="Peters L."/>
            <person name="Kyrpides N."/>
            <person name="Mavromatis K."/>
            <person name="Ivanova N."/>
            <person name="Mikhailova N."/>
            <person name="Chertkov O."/>
            <person name="Detter J.C."/>
            <person name="Tapia R."/>
            <person name="Han C."/>
            <person name="Land M."/>
            <person name="Hauser L."/>
            <person name="Markowitz V."/>
            <person name="Cheng J.-F."/>
            <person name="Hugenholtz P."/>
            <person name="Woyke T."/>
            <person name="Wu D."/>
            <person name="Spring S."/>
            <person name="Brambilla E."/>
            <person name="Klenk H.-P."/>
            <person name="Eisen J.A."/>
        </authorList>
    </citation>
    <scope>NUCLEOTIDE SEQUENCE [LARGE SCALE GENOMIC DNA]</scope>
    <source>
        <strain evidence="5 6">DSM 13497</strain>
    </source>
</reference>